<dbReference type="GO" id="GO:0005694">
    <property type="term" value="C:chromosome"/>
    <property type="evidence" value="ECO:0007669"/>
    <property type="project" value="TreeGrafter"/>
</dbReference>
<dbReference type="GO" id="GO:0003677">
    <property type="term" value="F:DNA binding"/>
    <property type="evidence" value="ECO:0007669"/>
    <property type="project" value="InterPro"/>
</dbReference>
<sequence>MVSTTSKNRNILGSLIGEAPAPAVTNPPNVEAAGGAPAAAATAPAVPAATIPPRVNDRIMGLSRLASGDLQEKTLRLVDPARCRMWARHNRKYDLLSPETCSELLEGLRAQGKQEFPAIVRRVTDDPAFDYEVIAGARRHWAVTYLRQVEHREIKYLIEERELSDEQAFRLADIENRARKDLSDYERAVDYLNAIDLYYGGVASRMAERLDVTKAWLSKFLDLGRLPAEVVAAFGDHLQVLEKHARDLKPVLAQNPERGRVIAAAKKLSVDQSARREAGEPYLEPAKVVVILRNAGLGKAEAPTTKDETRVVKLGAVTLFTVKPKGPGKAVVELALDAGASNADFVAALEAELARLRPSA</sequence>
<evidence type="ECO:0000259" key="2">
    <source>
        <dbReference type="SMART" id="SM00470"/>
    </source>
</evidence>
<dbReference type="SMART" id="SM00470">
    <property type="entry name" value="ParB"/>
    <property type="match status" value="1"/>
</dbReference>
<dbReference type="InterPro" id="IPR036086">
    <property type="entry name" value="ParB/Sulfiredoxin_sf"/>
</dbReference>
<comment type="caution">
    <text evidence="3">The sequence shown here is derived from an EMBL/GenBank/DDBJ whole genome shotgun (WGS) entry which is preliminary data.</text>
</comment>
<proteinExistence type="inferred from homology"/>
<dbReference type="InterPro" id="IPR003115">
    <property type="entry name" value="ParB_N"/>
</dbReference>
<dbReference type="InterPro" id="IPR050336">
    <property type="entry name" value="Chromosome_partition/occlusion"/>
</dbReference>
<dbReference type="SUPFAM" id="SSF110849">
    <property type="entry name" value="ParB/Sulfiredoxin"/>
    <property type="match status" value="1"/>
</dbReference>
<evidence type="ECO:0000313" key="3">
    <source>
        <dbReference type="EMBL" id="PLR09263.1"/>
    </source>
</evidence>
<accession>A0A2N5CQ36</accession>
<evidence type="ECO:0000313" key="4">
    <source>
        <dbReference type="Proteomes" id="UP000234483"/>
    </source>
</evidence>
<feature type="domain" description="ParB-like N-terminal" evidence="2">
    <location>
        <begin position="76"/>
        <end position="177"/>
    </location>
</feature>
<dbReference type="Pfam" id="PF18090">
    <property type="entry name" value="SoPB_HTH"/>
    <property type="match status" value="1"/>
</dbReference>
<comment type="similarity">
    <text evidence="1">Belongs to the ParB family.</text>
</comment>
<evidence type="ECO:0000256" key="1">
    <source>
        <dbReference type="ARBA" id="ARBA00006295"/>
    </source>
</evidence>
<dbReference type="GO" id="GO:0007059">
    <property type="term" value="P:chromosome segregation"/>
    <property type="evidence" value="ECO:0007669"/>
    <property type="project" value="TreeGrafter"/>
</dbReference>
<gene>
    <name evidence="3" type="ORF">CFHF_19200</name>
</gene>
<dbReference type="SUPFAM" id="SSF109709">
    <property type="entry name" value="KorB DNA-binding domain-like"/>
    <property type="match status" value="1"/>
</dbReference>
<dbReference type="Proteomes" id="UP000234483">
    <property type="component" value="Unassembled WGS sequence"/>
</dbReference>
<dbReference type="AlphaFoldDB" id="A0A2N5CQ36"/>
<dbReference type="PANTHER" id="PTHR33375:SF1">
    <property type="entry name" value="CHROMOSOME-PARTITIONING PROTEIN PARB-RELATED"/>
    <property type="match status" value="1"/>
</dbReference>
<dbReference type="InterPro" id="IPR004437">
    <property type="entry name" value="ParB/RepB/Spo0J"/>
</dbReference>
<dbReference type="EMBL" id="PJRQ01000040">
    <property type="protein sequence ID" value="PLR09263.1"/>
    <property type="molecule type" value="Genomic_DNA"/>
</dbReference>
<reference evidence="3 4" key="1">
    <citation type="submission" date="2017-12" db="EMBL/GenBank/DDBJ databases">
        <title>The genome sequence of Caulobacter flavus CGMCC1 15093.</title>
        <authorList>
            <person name="Gao J."/>
            <person name="Mao X."/>
            <person name="Sun J."/>
        </authorList>
    </citation>
    <scope>NUCLEOTIDE SEQUENCE [LARGE SCALE GENOMIC DNA]</scope>
    <source>
        <strain evidence="3 4">CGMCC1 15093</strain>
    </source>
</reference>
<organism evidence="3 4">
    <name type="scientific">Caulobacter flavus</name>
    <dbReference type="NCBI Taxonomy" id="1679497"/>
    <lineage>
        <taxon>Bacteria</taxon>
        <taxon>Pseudomonadati</taxon>
        <taxon>Pseudomonadota</taxon>
        <taxon>Alphaproteobacteria</taxon>
        <taxon>Caulobacterales</taxon>
        <taxon>Caulobacteraceae</taxon>
        <taxon>Caulobacter</taxon>
    </lineage>
</organism>
<dbReference type="NCBIfam" id="TIGR00180">
    <property type="entry name" value="parB_part"/>
    <property type="match status" value="1"/>
</dbReference>
<name>A0A2N5CQ36_9CAUL</name>
<dbReference type="CDD" id="cd16405">
    <property type="entry name" value="RepB_like_N"/>
    <property type="match status" value="1"/>
</dbReference>
<dbReference type="RefSeq" id="WP_101714540.1">
    <property type="nucleotide sequence ID" value="NZ_PJRQ01000040.1"/>
</dbReference>
<dbReference type="PANTHER" id="PTHR33375">
    <property type="entry name" value="CHROMOSOME-PARTITIONING PROTEIN PARB-RELATED"/>
    <property type="match status" value="1"/>
</dbReference>
<dbReference type="Gene3D" id="1.10.10.2830">
    <property type="match status" value="1"/>
</dbReference>
<dbReference type="InterPro" id="IPR040873">
    <property type="entry name" value="SoPB_HTH"/>
</dbReference>
<protein>
    <submittedName>
        <fullName evidence="3">Chromosome partitioning protein ParB</fullName>
    </submittedName>
</protein>
<dbReference type="InterPro" id="IPR037972">
    <property type="entry name" value="RepB_N"/>
</dbReference>